<accession>A0A183HVT9</accession>
<sequence>MVYMWGGICARTRNLCSKIYCFDPGTFLLVIFAKIYFQILSNKTFSKLTQFFFINKINFTNLVFN</sequence>
<proteinExistence type="predicted"/>
<gene>
    <name evidence="2" type="ORF">OFLC_LOCUS11601</name>
</gene>
<evidence type="ECO:0000256" key="1">
    <source>
        <dbReference type="SAM" id="Phobius"/>
    </source>
</evidence>
<dbReference type="EMBL" id="UZAJ01016966">
    <property type="protein sequence ID" value="VDO77733.1"/>
    <property type="molecule type" value="Genomic_DNA"/>
</dbReference>
<reference evidence="2 3" key="2">
    <citation type="submission" date="2018-11" db="EMBL/GenBank/DDBJ databases">
        <authorList>
            <consortium name="Pathogen Informatics"/>
        </authorList>
    </citation>
    <scope>NUCLEOTIDE SEQUENCE [LARGE SCALE GENOMIC DNA]</scope>
</reference>
<keyword evidence="1" id="KW-0812">Transmembrane</keyword>
<keyword evidence="1" id="KW-1133">Transmembrane helix</keyword>
<reference evidence="4" key="1">
    <citation type="submission" date="2016-06" db="UniProtKB">
        <authorList>
            <consortium name="WormBaseParasite"/>
        </authorList>
    </citation>
    <scope>IDENTIFICATION</scope>
</reference>
<keyword evidence="1" id="KW-0472">Membrane</keyword>
<dbReference type="AlphaFoldDB" id="A0A183HVT9"/>
<dbReference type="Proteomes" id="UP000267606">
    <property type="component" value="Unassembled WGS sequence"/>
</dbReference>
<organism evidence="4">
    <name type="scientific">Onchocerca flexuosa</name>
    <dbReference type="NCBI Taxonomy" id="387005"/>
    <lineage>
        <taxon>Eukaryota</taxon>
        <taxon>Metazoa</taxon>
        <taxon>Ecdysozoa</taxon>
        <taxon>Nematoda</taxon>
        <taxon>Chromadorea</taxon>
        <taxon>Rhabditida</taxon>
        <taxon>Spirurina</taxon>
        <taxon>Spiruromorpha</taxon>
        <taxon>Filarioidea</taxon>
        <taxon>Onchocercidae</taxon>
        <taxon>Onchocerca</taxon>
    </lineage>
</organism>
<evidence type="ECO:0000313" key="2">
    <source>
        <dbReference type="EMBL" id="VDO77733.1"/>
    </source>
</evidence>
<name>A0A183HVT9_9BILA</name>
<dbReference type="WBParaSite" id="OFLC_0001160101-mRNA-1">
    <property type="protein sequence ID" value="OFLC_0001160101-mRNA-1"/>
    <property type="gene ID" value="OFLC_0001160101"/>
</dbReference>
<evidence type="ECO:0000313" key="3">
    <source>
        <dbReference type="Proteomes" id="UP000267606"/>
    </source>
</evidence>
<keyword evidence="3" id="KW-1185">Reference proteome</keyword>
<evidence type="ECO:0000313" key="4">
    <source>
        <dbReference type="WBParaSite" id="OFLC_0001160101-mRNA-1"/>
    </source>
</evidence>
<feature type="transmembrane region" description="Helical" evidence="1">
    <location>
        <begin position="20"/>
        <end position="39"/>
    </location>
</feature>
<protein>
    <submittedName>
        <fullName evidence="2 4">Uncharacterized protein</fullName>
    </submittedName>
</protein>